<dbReference type="InterPro" id="IPR002110">
    <property type="entry name" value="Ankyrin_rpt"/>
</dbReference>
<dbReference type="PANTHER" id="PTHR24136">
    <property type="entry name" value="SOWAH (DROSOPHILA) HOMOLOG"/>
    <property type="match status" value="1"/>
</dbReference>
<feature type="region of interest" description="Disordered" evidence="4">
    <location>
        <begin position="1"/>
        <end position="34"/>
    </location>
</feature>
<dbReference type="Gene3D" id="1.25.40.20">
    <property type="entry name" value="Ankyrin repeat-containing domain"/>
    <property type="match status" value="1"/>
</dbReference>
<dbReference type="AlphaFoldDB" id="M8BET9"/>
<keyword evidence="3" id="KW-0040">ANK repeat</keyword>
<sequence length="381" mass="42823">MAKARKNEATKTASRVDNGMHKGKPTTVIKIDPWNPPYPMHGDGRCTPEEFVRRRTSFLITSRATNTIIPDRTPPEANSQFYFYHGVYPRLLPILEKDSVRRFLRLFAECRDDCMTYGSIIIPEAFNHMVVEDALRCAKVAMEGKAPELEGHCANPNYMNQYGYFPLHEAAERFSIGMIRLLLRHGASTNLRTAGALGTTEALLPLHVAVEDTLLLLAAQAHIRVGYRCNRKRVAYGFTMITAHIGQHIIDTKLEMLRSGKEMLDLEAKCQHLSSALLLVQIISKAGKALDSYIRTHQEVPQTDVLERVPHILNNHGFSPTGEGIRIEDLCPYKWWPMTDGEAPKTHGVAVGAEVAAETPHRYPADKKAATSKLGRHWEHE</sequence>
<comment type="similarity">
    <text evidence="1">Belongs to the ankyrin SOCS box (ASB) family.</text>
</comment>
<dbReference type="PROSITE" id="PS50297">
    <property type="entry name" value="ANK_REP_REGION"/>
    <property type="match status" value="1"/>
</dbReference>
<dbReference type="EnsemblPlants" id="EMT23450">
    <property type="protein sequence ID" value="EMT23450"/>
    <property type="gene ID" value="F775_14293"/>
</dbReference>
<evidence type="ECO:0000256" key="3">
    <source>
        <dbReference type="ARBA" id="ARBA00023043"/>
    </source>
</evidence>
<dbReference type="GO" id="GO:0045732">
    <property type="term" value="P:positive regulation of protein catabolic process"/>
    <property type="evidence" value="ECO:0007669"/>
    <property type="project" value="TreeGrafter"/>
</dbReference>
<dbReference type="PANTHER" id="PTHR24136:SF15">
    <property type="entry name" value="ANK_REP_REGION DOMAIN-CONTAINING PROTEIN"/>
    <property type="match status" value="1"/>
</dbReference>
<name>M8BET9_AEGTA</name>
<dbReference type="Pfam" id="PF00023">
    <property type="entry name" value="Ank"/>
    <property type="match status" value="1"/>
</dbReference>
<keyword evidence="2" id="KW-0677">Repeat</keyword>
<evidence type="ECO:0000256" key="1">
    <source>
        <dbReference type="ARBA" id="ARBA00005949"/>
    </source>
</evidence>
<dbReference type="InterPro" id="IPR051573">
    <property type="entry name" value="Ankyrin-SOCS_box_domain"/>
</dbReference>
<evidence type="ECO:0000256" key="2">
    <source>
        <dbReference type="ARBA" id="ARBA00022737"/>
    </source>
</evidence>
<dbReference type="PROSITE" id="PS50088">
    <property type="entry name" value="ANK_REPEAT"/>
    <property type="match status" value="1"/>
</dbReference>
<dbReference type="SUPFAM" id="SSF48403">
    <property type="entry name" value="Ankyrin repeat"/>
    <property type="match status" value="1"/>
</dbReference>
<proteinExistence type="inferred from homology"/>
<accession>M8BET9</accession>
<protein>
    <submittedName>
        <fullName evidence="5">Uncharacterized protein</fullName>
    </submittedName>
</protein>
<evidence type="ECO:0000256" key="4">
    <source>
        <dbReference type="SAM" id="MobiDB-lite"/>
    </source>
</evidence>
<feature type="region of interest" description="Disordered" evidence="4">
    <location>
        <begin position="361"/>
        <end position="381"/>
    </location>
</feature>
<evidence type="ECO:0000313" key="5">
    <source>
        <dbReference type="EnsemblPlants" id="EMT23450"/>
    </source>
</evidence>
<dbReference type="GO" id="GO:0016567">
    <property type="term" value="P:protein ubiquitination"/>
    <property type="evidence" value="ECO:0007669"/>
    <property type="project" value="TreeGrafter"/>
</dbReference>
<reference evidence="5" key="1">
    <citation type="submission" date="2015-06" db="UniProtKB">
        <authorList>
            <consortium name="EnsemblPlants"/>
        </authorList>
    </citation>
    <scope>IDENTIFICATION</scope>
</reference>
<dbReference type="InterPro" id="IPR036770">
    <property type="entry name" value="Ankyrin_rpt-contain_sf"/>
</dbReference>
<organism evidence="5">
    <name type="scientific">Aegilops tauschii</name>
    <name type="common">Tausch's goatgrass</name>
    <name type="synonym">Aegilops squarrosa</name>
    <dbReference type="NCBI Taxonomy" id="37682"/>
    <lineage>
        <taxon>Eukaryota</taxon>
        <taxon>Viridiplantae</taxon>
        <taxon>Streptophyta</taxon>
        <taxon>Embryophyta</taxon>
        <taxon>Tracheophyta</taxon>
        <taxon>Spermatophyta</taxon>
        <taxon>Magnoliopsida</taxon>
        <taxon>Liliopsida</taxon>
        <taxon>Poales</taxon>
        <taxon>Poaceae</taxon>
        <taxon>BOP clade</taxon>
        <taxon>Pooideae</taxon>
        <taxon>Triticodae</taxon>
        <taxon>Triticeae</taxon>
        <taxon>Triticinae</taxon>
        <taxon>Aegilops</taxon>
    </lineage>
</organism>